<dbReference type="Proteomes" id="UP000247483">
    <property type="component" value="Unassembled WGS sequence"/>
</dbReference>
<organism evidence="1 2">
    <name type="scientific">Gilliamella apicola</name>
    <dbReference type="NCBI Taxonomy" id="1196095"/>
    <lineage>
        <taxon>Bacteria</taxon>
        <taxon>Pseudomonadati</taxon>
        <taxon>Pseudomonadota</taxon>
        <taxon>Gammaproteobacteria</taxon>
        <taxon>Orbales</taxon>
        <taxon>Orbaceae</taxon>
        <taxon>Gilliamella</taxon>
    </lineage>
</organism>
<proteinExistence type="predicted"/>
<evidence type="ECO:0000313" key="1">
    <source>
        <dbReference type="EMBL" id="PXZ03477.1"/>
    </source>
</evidence>
<sequence length="135" mass="16014">MAIIYGYISSSAADDKALSDFNKAVLQRLPQYGSYICRDMFAMLPFDNRALCKYSHIIHFAAEYDEMYVMPDDWLEEFESLLSQLYWNHVNVIETYSGNRFVWRADECGLEKISAITKWNRIAFESYHYLKEIEY</sequence>
<protein>
    <submittedName>
        <fullName evidence="1">Uncharacterized protein</fullName>
    </submittedName>
</protein>
<evidence type="ECO:0000313" key="2">
    <source>
        <dbReference type="Proteomes" id="UP000247483"/>
    </source>
</evidence>
<comment type="caution">
    <text evidence="1">The sequence shown here is derived from an EMBL/GenBank/DDBJ whole genome shotgun (WGS) entry which is preliminary data.</text>
</comment>
<dbReference type="AlphaFoldDB" id="A0A2V4E513"/>
<dbReference type="EMBL" id="QGLP01000006">
    <property type="protein sequence ID" value="PXZ03477.1"/>
    <property type="molecule type" value="Genomic_DNA"/>
</dbReference>
<accession>A0A2V4E513</accession>
<gene>
    <name evidence="1" type="ORF">DKK79_11590</name>
</gene>
<dbReference type="RefSeq" id="WP_110424223.1">
    <property type="nucleotide sequence ID" value="NZ_QGLP01000006.1"/>
</dbReference>
<reference evidence="1 2" key="1">
    <citation type="submission" date="2018-05" db="EMBL/GenBank/DDBJ databases">
        <title>Reference genomes for bee gut microbiota database.</title>
        <authorList>
            <person name="Ellegaard K.M."/>
        </authorList>
    </citation>
    <scope>NUCLEOTIDE SEQUENCE [LARGE SCALE GENOMIC DNA]</scope>
    <source>
        <strain evidence="1 2">ESL0177</strain>
    </source>
</reference>
<name>A0A2V4E513_9GAMM</name>